<keyword evidence="3" id="KW-1185">Reference proteome</keyword>
<evidence type="ECO:0000256" key="1">
    <source>
        <dbReference type="SAM" id="Phobius"/>
    </source>
</evidence>
<keyword evidence="1" id="KW-1133">Transmembrane helix</keyword>
<gene>
    <name evidence="2" type="ORF">J2X06_002700</name>
</gene>
<name>A0ABU1WCX3_9GAMM</name>
<evidence type="ECO:0000313" key="2">
    <source>
        <dbReference type="EMBL" id="MDR7135491.1"/>
    </source>
</evidence>
<organism evidence="2 3">
    <name type="scientific">Lysobacter niastensis</name>
    <dbReference type="NCBI Taxonomy" id="380629"/>
    <lineage>
        <taxon>Bacteria</taxon>
        <taxon>Pseudomonadati</taxon>
        <taxon>Pseudomonadota</taxon>
        <taxon>Gammaproteobacteria</taxon>
        <taxon>Lysobacterales</taxon>
        <taxon>Lysobacteraceae</taxon>
        <taxon>Lysobacter</taxon>
    </lineage>
</organism>
<feature type="transmembrane region" description="Helical" evidence="1">
    <location>
        <begin position="12"/>
        <end position="34"/>
    </location>
</feature>
<dbReference type="Proteomes" id="UP001251524">
    <property type="component" value="Unassembled WGS sequence"/>
</dbReference>
<evidence type="ECO:0000313" key="3">
    <source>
        <dbReference type="Proteomes" id="UP001251524"/>
    </source>
</evidence>
<dbReference type="InterPro" id="IPR008620">
    <property type="entry name" value="FixH"/>
</dbReference>
<accession>A0ABU1WCX3</accession>
<protein>
    <recommendedName>
        <fullName evidence="4">Nitrogen fixation protein FixH</fullName>
    </recommendedName>
</protein>
<dbReference type="EMBL" id="JAVDVY010000002">
    <property type="protein sequence ID" value="MDR7135491.1"/>
    <property type="molecule type" value="Genomic_DNA"/>
</dbReference>
<dbReference type="RefSeq" id="WP_310063196.1">
    <property type="nucleotide sequence ID" value="NZ_JAVDVY010000002.1"/>
</dbReference>
<keyword evidence="1" id="KW-0472">Membrane</keyword>
<dbReference type="Pfam" id="PF05751">
    <property type="entry name" value="FixH"/>
    <property type="match status" value="1"/>
</dbReference>
<keyword evidence="1" id="KW-0812">Transmembrane</keyword>
<proteinExistence type="predicted"/>
<sequence>MGDRNPLRMPMMWLVIGLPIAAVVGGVALIVISLRSGSVDAVIDPVERTAQIQITELGPDQRASALKLSAVLRVGKGMVELLPVSGDFPRNQPLTLVLSHPSQAAQDRTVSLSPSELGWRATIDLPADHDWLLLLKPVDGSWRLRGRLPVGQQAAHVGPALAPQ</sequence>
<evidence type="ECO:0008006" key="4">
    <source>
        <dbReference type="Google" id="ProtNLM"/>
    </source>
</evidence>
<comment type="caution">
    <text evidence="2">The sequence shown here is derived from an EMBL/GenBank/DDBJ whole genome shotgun (WGS) entry which is preliminary data.</text>
</comment>
<reference evidence="2 3" key="1">
    <citation type="submission" date="2023-07" db="EMBL/GenBank/DDBJ databases">
        <title>Sorghum-associated microbial communities from plants grown in Nebraska, USA.</title>
        <authorList>
            <person name="Schachtman D."/>
        </authorList>
    </citation>
    <scope>NUCLEOTIDE SEQUENCE [LARGE SCALE GENOMIC DNA]</scope>
    <source>
        <strain evidence="2 3">BE198</strain>
    </source>
</reference>